<feature type="domain" description="HTH lysR-type" evidence="5">
    <location>
        <begin position="23"/>
        <end position="79"/>
    </location>
</feature>
<dbReference type="SUPFAM" id="SSF53850">
    <property type="entry name" value="Periplasmic binding protein-like II"/>
    <property type="match status" value="1"/>
</dbReference>
<dbReference type="GO" id="GO:0003700">
    <property type="term" value="F:DNA-binding transcription factor activity"/>
    <property type="evidence" value="ECO:0007669"/>
    <property type="project" value="InterPro"/>
</dbReference>
<evidence type="ECO:0000313" key="7">
    <source>
        <dbReference type="Proteomes" id="UP000594380"/>
    </source>
</evidence>
<dbReference type="PROSITE" id="PS50931">
    <property type="entry name" value="HTH_LYSR"/>
    <property type="match status" value="1"/>
</dbReference>
<comment type="caution">
    <text evidence="6">The sequence shown here is derived from an EMBL/GenBank/DDBJ whole genome shotgun (WGS) entry which is preliminary data.</text>
</comment>
<evidence type="ECO:0000313" key="6">
    <source>
        <dbReference type="EMBL" id="NUX99503.1"/>
    </source>
</evidence>
<evidence type="ECO:0000256" key="3">
    <source>
        <dbReference type="ARBA" id="ARBA00023125"/>
    </source>
</evidence>
<sequence>MTLALRAKINAYLYRLPRGHLLDDFARIKTFIKVVEAGSFSAAARNQYSVSSVARQVKSLEDELGARLLNRTTRSLALTDAGRQFYERVTAIVNDLNKAKSEVTSIHEEVKGVLRVRLRVTAGTTVVVPALPAFLARHPELELDITVNDERCDLVANNIDVAMWLGAIPDAEIVARRLSPTRRIVCAAPAYLERYGPPQTPQDLSRHKCLVFAAPSYSNQWSFTRAGQIENVEVHGNIRSDNGLVLLASAEAGVGIIIAHEWMVRGALADGRLIKLLGDYIVNPRPGDADLYAVFPSSRGLSRKIRAFVDFLVEAFSHGDEPA</sequence>
<dbReference type="RefSeq" id="WP_018434032.1">
    <property type="nucleotide sequence ID" value="NZ_JBNDMR010000003.1"/>
</dbReference>
<evidence type="ECO:0000256" key="4">
    <source>
        <dbReference type="ARBA" id="ARBA00023163"/>
    </source>
</evidence>
<dbReference type="InterPro" id="IPR000847">
    <property type="entry name" value="LysR_HTH_N"/>
</dbReference>
<protein>
    <submittedName>
        <fullName evidence="6">LysR family transcriptional regulator</fullName>
    </submittedName>
</protein>
<dbReference type="InterPro" id="IPR036388">
    <property type="entry name" value="WH-like_DNA-bd_sf"/>
</dbReference>
<dbReference type="AlphaFoldDB" id="A0A7Y6JWA4"/>
<dbReference type="FunFam" id="1.10.10.10:FF:000001">
    <property type="entry name" value="LysR family transcriptional regulator"/>
    <property type="match status" value="1"/>
</dbReference>
<dbReference type="Gene3D" id="3.40.190.290">
    <property type="match status" value="1"/>
</dbReference>
<dbReference type="EMBL" id="JAALDK010000001">
    <property type="protein sequence ID" value="NUX99503.1"/>
    <property type="molecule type" value="Genomic_DNA"/>
</dbReference>
<dbReference type="Pfam" id="PF00126">
    <property type="entry name" value="HTH_1"/>
    <property type="match status" value="1"/>
</dbReference>
<dbReference type="FunFam" id="3.40.190.290:FF:000001">
    <property type="entry name" value="Transcriptional regulator, LysR family"/>
    <property type="match status" value="1"/>
</dbReference>
<dbReference type="Gene3D" id="1.10.10.10">
    <property type="entry name" value="Winged helix-like DNA-binding domain superfamily/Winged helix DNA-binding domain"/>
    <property type="match status" value="1"/>
</dbReference>
<gene>
    <name evidence="6" type="ORF">G5S42_07130</name>
</gene>
<dbReference type="InterPro" id="IPR058163">
    <property type="entry name" value="LysR-type_TF_proteobact-type"/>
</dbReference>
<dbReference type="GO" id="GO:0003677">
    <property type="term" value="F:DNA binding"/>
    <property type="evidence" value="ECO:0007669"/>
    <property type="project" value="UniProtKB-KW"/>
</dbReference>
<evidence type="ECO:0000256" key="2">
    <source>
        <dbReference type="ARBA" id="ARBA00023015"/>
    </source>
</evidence>
<name>A0A7Y6JWA4_9BURK</name>
<dbReference type="PANTHER" id="PTHR30537:SF5">
    <property type="entry name" value="HTH-TYPE TRANSCRIPTIONAL ACTIVATOR TTDR-RELATED"/>
    <property type="match status" value="1"/>
</dbReference>
<dbReference type="Pfam" id="PF03466">
    <property type="entry name" value="LysR_substrate"/>
    <property type="match status" value="1"/>
</dbReference>
<keyword evidence="4" id="KW-0804">Transcription</keyword>
<proteinExistence type="inferred from homology"/>
<keyword evidence="3" id="KW-0238">DNA-binding</keyword>
<dbReference type="SUPFAM" id="SSF46785">
    <property type="entry name" value="Winged helix' DNA-binding domain"/>
    <property type="match status" value="1"/>
</dbReference>
<dbReference type="CDD" id="cd08422">
    <property type="entry name" value="PBP2_CrgA_like"/>
    <property type="match status" value="1"/>
</dbReference>
<evidence type="ECO:0000259" key="5">
    <source>
        <dbReference type="PROSITE" id="PS50931"/>
    </source>
</evidence>
<dbReference type="Proteomes" id="UP000594380">
    <property type="component" value="Unassembled WGS sequence"/>
</dbReference>
<dbReference type="PANTHER" id="PTHR30537">
    <property type="entry name" value="HTH-TYPE TRANSCRIPTIONAL REGULATOR"/>
    <property type="match status" value="1"/>
</dbReference>
<accession>A0A7Y6JWA4</accession>
<evidence type="ECO:0000256" key="1">
    <source>
        <dbReference type="ARBA" id="ARBA00009437"/>
    </source>
</evidence>
<keyword evidence="2" id="KW-0805">Transcription regulation</keyword>
<dbReference type="InterPro" id="IPR005119">
    <property type="entry name" value="LysR_subst-bd"/>
</dbReference>
<reference evidence="6 7" key="1">
    <citation type="submission" date="2020-02" db="EMBL/GenBank/DDBJ databases">
        <title>Paraburkholderia simonii sp. nov. and Paraburkholderia youngii sp. nov. Brazilian and Mexican Mimosa-associated rhizobia.</title>
        <authorList>
            <person name="Mavima L."/>
            <person name="Beukes C.W."/>
            <person name="Chan W.Y."/>
            <person name="Palmer M."/>
            <person name="De Meyer S.E."/>
            <person name="James E.K."/>
            <person name="Venter S.N."/>
            <person name="Steenkamp E.T."/>
        </authorList>
    </citation>
    <scope>NUCLEOTIDE SEQUENCE [LARGE SCALE GENOMIC DNA]</scope>
    <source>
        <strain evidence="6 7">JPY169</strain>
    </source>
</reference>
<organism evidence="6 7">
    <name type="scientific">Paraburkholderia youngii</name>
    <dbReference type="NCBI Taxonomy" id="2782701"/>
    <lineage>
        <taxon>Bacteria</taxon>
        <taxon>Pseudomonadati</taxon>
        <taxon>Pseudomonadota</taxon>
        <taxon>Betaproteobacteria</taxon>
        <taxon>Burkholderiales</taxon>
        <taxon>Burkholderiaceae</taxon>
        <taxon>Paraburkholderia</taxon>
    </lineage>
</organism>
<dbReference type="InterPro" id="IPR036390">
    <property type="entry name" value="WH_DNA-bd_sf"/>
</dbReference>
<comment type="similarity">
    <text evidence="1">Belongs to the LysR transcriptional regulatory family.</text>
</comment>